<dbReference type="Gene3D" id="3.90.550.10">
    <property type="entry name" value="Spore Coat Polysaccharide Biosynthesis Protein SpsA, Chain A"/>
    <property type="match status" value="1"/>
</dbReference>
<protein>
    <submittedName>
        <fullName evidence="1">TIGR04282 family arsenosugar biosynthesis glycosyltransferase</fullName>
    </submittedName>
</protein>
<name>A0ABV7AVY1_9GAMM</name>
<organism evidence="1 2">
    <name type="scientific">Azotobacter bryophylli</name>
    <dbReference type="NCBI Taxonomy" id="1986537"/>
    <lineage>
        <taxon>Bacteria</taxon>
        <taxon>Pseudomonadati</taxon>
        <taxon>Pseudomonadota</taxon>
        <taxon>Gammaproteobacteria</taxon>
        <taxon>Pseudomonadales</taxon>
        <taxon>Pseudomonadaceae</taxon>
        <taxon>Azotobacter</taxon>
    </lineage>
</organism>
<dbReference type="InterPro" id="IPR018641">
    <property type="entry name" value="Trfase_1_rSAM/seldom-assoc"/>
</dbReference>
<comment type="caution">
    <text evidence="1">The sequence shown here is derived from an EMBL/GenBank/DDBJ whole genome shotgun (WGS) entry which is preliminary data.</text>
</comment>
<dbReference type="PANTHER" id="PTHR36529">
    <property type="entry name" value="SLL1095 PROTEIN"/>
    <property type="match status" value="1"/>
</dbReference>
<evidence type="ECO:0000313" key="1">
    <source>
        <dbReference type="EMBL" id="MFC2973490.1"/>
    </source>
</evidence>
<sequence>MSLSVSLHMLARAPEPGLVKFRLIPTLGEDGACDLQRLLLEHALITLPPDDFDPRILWLDGDPDESLERLAAEHGWTLIEQPPGDLGERMRRIVTLGLSSNDAVILVCNDCPVLDGDYLAAAREALQERDVVVGPAEDGGFVLLGLRRVDPLLFAEIPWGCEEVLAQTCERLRQLGWEHLLLPELWDVDRPEDLQRLAELGIHLAAYAAVLPR</sequence>
<dbReference type="RefSeq" id="WP_377815235.1">
    <property type="nucleotide sequence ID" value="NZ_JBHRSJ010000031.1"/>
</dbReference>
<proteinExistence type="predicted"/>
<dbReference type="InterPro" id="IPR029044">
    <property type="entry name" value="Nucleotide-diphossugar_trans"/>
</dbReference>
<accession>A0ABV7AVY1</accession>
<dbReference type="PANTHER" id="PTHR36529:SF1">
    <property type="entry name" value="GLYCOSYLTRANSFERASE"/>
    <property type="match status" value="1"/>
</dbReference>
<dbReference type="SUPFAM" id="SSF53448">
    <property type="entry name" value="Nucleotide-diphospho-sugar transferases"/>
    <property type="match status" value="1"/>
</dbReference>
<gene>
    <name evidence="1" type="ORF">ACFOJE_14890</name>
</gene>
<dbReference type="NCBIfam" id="TIGR04282">
    <property type="entry name" value="glyco_like_cofC"/>
    <property type="match status" value="1"/>
</dbReference>
<dbReference type="EMBL" id="JBHRSJ010000031">
    <property type="protein sequence ID" value="MFC2973490.1"/>
    <property type="molecule type" value="Genomic_DNA"/>
</dbReference>
<evidence type="ECO:0000313" key="2">
    <source>
        <dbReference type="Proteomes" id="UP001595457"/>
    </source>
</evidence>
<keyword evidence="2" id="KW-1185">Reference proteome</keyword>
<dbReference type="Proteomes" id="UP001595457">
    <property type="component" value="Unassembled WGS sequence"/>
</dbReference>
<reference evidence="2" key="1">
    <citation type="journal article" date="2019" name="Int. J. Syst. Evol. Microbiol.">
        <title>The Global Catalogue of Microorganisms (GCM) 10K type strain sequencing project: providing services to taxonomists for standard genome sequencing and annotation.</title>
        <authorList>
            <consortium name="The Broad Institute Genomics Platform"/>
            <consortium name="The Broad Institute Genome Sequencing Center for Infectious Disease"/>
            <person name="Wu L."/>
            <person name="Ma J."/>
        </authorList>
    </citation>
    <scope>NUCLEOTIDE SEQUENCE [LARGE SCALE GENOMIC DNA]</scope>
    <source>
        <strain evidence="2">KCTC 62195</strain>
    </source>
</reference>
<dbReference type="Pfam" id="PF09837">
    <property type="entry name" value="DUF2064"/>
    <property type="match status" value="1"/>
</dbReference>